<dbReference type="OrthoDB" id="9782395at2"/>
<accession>A0A1V2I002</accession>
<dbReference type="Pfam" id="PF02698">
    <property type="entry name" value="DUF218"/>
    <property type="match status" value="1"/>
</dbReference>
<dbReference type="PANTHER" id="PTHR30336:SF20">
    <property type="entry name" value="DUF218 DOMAIN-CONTAINING PROTEIN"/>
    <property type="match status" value="1"/>
</dbReference>
<protein>
    <recommendedName>
        <fullName evidence="2">DUF218 domain-containing protein</fullName>
    </recommendedName>
</protein>
<comment type="caution">
    <text evidence="3">The sequence shown here is derived from an EMBL/GenBank/DDBJ whole genome shotgun (WGS) entry which is preliminary data.</text>
</comment>
<evidence type="ECO:0000313" key="4">
    <source>
        <dbReference type="Proteomes" id="UP000188929"/>
    </source>
</evidence>
<sequence>MLRGLRAPWWLWLARGVLALLVGVIVFTLVTIGQVWWVGSQDNRPRSDALVVLGASQYNGRPSAVFAARLDHAAELYRAGVAPLVITVGGRIPGDPFSEAGVGASYLVKQGIPASKVLAVPEGRDTLQSLVAAAGEMNTRSLRSAVVVTDRWHSLRSVAMARDLGLKATTSPTRTGPANRGWDTQARYIIREAIGYRFYQMFHRATPSGASHPAV</sequence>
<dbReference type="Proteomes" id="UP000188929">
    <property type="component" value="Unassembled WGS sequence"/>
</dbReference>
<keyword evidence="1" id="KW-1133">Transmembrane helix</keyword>
<feature type="transmembrane region" description="Helical" evidence="1">
    <location>
        <begin position="12"/>
        <end position="37"/>
    </location>
</feature>
<organism evidence="3 4">
    <name type="scientific">Pseudofrankia asymbiotica</name>
    <dbReference type="NCBI Taxonomy" id="1834516"/>
    <lineage>
        <taxon>Bacteria</taxon>
        <taxon>Bacillati</taxon>
        <taxon>Actinomycetota</taxon>
        <taxon>Actinomycetes</taxon>
        <taxon>Frankiales</taxon>
        <taxon>Frankiaceae</taxon>
        <taxon>Pseudofrankia</taxon>
    </lineage>
</organism>
<keyword evidence="4" id="KW-1185">Reference proteome</keyword>
<dbReference type="CDD" id="cd06259">
    <property type="entry name" value="YdcF-like"/>
    <property type="match status" value="1"/>
</dbReference>
<evidence type="ECO:0000256" key="1">
    <source>
        <dbReference type="SAM" id="Phobius"/>
    </source>
</evidence>
<dbReference type="AlphaFoldDB" id="A0A1V2I002"/>
<evidence type="ECO:0000259" key="2">
    <source>
        <dbReference type="Pfam" id="PF02698"/>
    </source>
</evidence>
<name>A0A1V2I002_9ACTN</name>
<dbReference type="PANTHER" id="PTHR30336">
    <property type="entry name" value="INNER MEMBRANE PROTEIN, PROBABLE PERMEASE"/>
    <property type="match status" value="1"/>
</dbReference>
<dbReference type="InterPro" id="IPR003848">
    <property type="entry name" value="DUF218"/>
</dbReference>
<proteinExistence type="predicted"/>
<evidence type="ECO:0000313" key="3">
    <source>
        <dbReference type="EMBL" id="ONH22069.1"/>
    </source>
</evidence>
<keyword evidence="1" id="KW-0472">Membrane</keyword>
<gene>
    <name evidence="3" type="ORF">BL253_36830</name>
</gene>
<feature type="domain" description="DUF218" evidence="2">
    <location>
        <begin position="48"/>
        <end position="195"/>
    </location>
</feature>
<dbReference type="EMBL" id="MOMC01000123">
    <property type="protein sequence ID" value="ONH22069.1"/>
    <property type="molecule type" value="Genomic_DNA"/>
</dbReference>
<reference evidence="4" key="1">
    <citation type="submission" date="2016-10" db="EMBL/GenBank/DDBJ databases">
        <title>Frankia sp. NRRL B-16386 Genome sequencing.</title>
        <authorList>
            <person name="Ghodhbane-Gtari F."/>
            <person name="Swanson E."/>
            <person name="Gueddou A."/>
            <person name="Hezbri K."/>
            <person name="Ktari K."/>
            <person name="Nouioui I."/>
            <person name="Morris K."/>
            <person name="Simpson S."/>
            <person name="Abebe-Akele F."/>
            <person name="Thomas K."/>
            <person name="Gtari M."/>
            <person name="Tisa L.S."/>
        </authorList>
    </citation>
    <scope>NUCLEOTIDE SEQUENCE [LARGE SCALE GENOMIC DNA]</scope>
    <source>
        <strain evidence="4">NRRL B-16386</strain>
    </source>
</reference>
<keyword evidence="1" id="KW-0812">Transmembrane</keyword>
<dbReference type="InterPro" id="IPR014729">
    <property type="entry name" value="Rossmann-like_a/b/a_fold"/>
</dbReference>
<dbReference type="Gene3D" id="3.40.50.620">
    <property type="entry name" value="HUPs"/>
    <property type="match status" value="1"/>
</dbReference>
<dbReference type="InterPro" id="IPR051599">
    <property type="entry name" value="Cell_Envelope_Assoc"/>
</dbReference>
<dbReference type="GO" id="GO:0005886">
    <property type="term" value="C:plasma membrane"/>
    <property type="evidence" value="ECO:0007669"/>
    <property type="project" value="TreeGrafter"/>
</dbReference>